<keyword evidence="6 11" id="KW-0812">Transmembrane</keyword>
<dbReference type="EMBL" id="BTGD01000025">
    <property type="protein sequence ID" value="GMM58745.1"/>
    <property type="molecule type" value="Genomic_DNA"/>
</dbReference>
<comment type="caution">
    <text evidence="11">Lacks conserved residue(s) required for the propagation of feature annotation.</text>
</comment>
<dbReference type="PANTHER" id="PTHR22760">
    <property type="entry name" value="GLYCOSYLTRANSFERASE"/>
    <property type="match status" value="1"/>
</dbReference>
<keyword evidence="3" id="KW-0337">GPI-anchor biosynthesis</keyword>
<comment type="similarity">
    <text evidence="10">Belongs to the glycosyltransferase 22 family. PIGZ subfamily.</text>
</comment>
<gene>
    <name evidence="12" type="ORF">DAKH74_053620</name>
</gene>
<dbReference type="Pfam" id="PF03901">
    <property type="entry name" value="Glyco_transf_22"/>
    <property type="match status" value="1"/>
</dbReference>
<evidence type="ECO:0000256" key="3">
    <source>
        <dbReference type="ARBA" id="ARBA00022502"/>
    </source>
</evidence>
<evidence type="ECO:0000256" key="10">
    <source>
        <dbReference type="ARBA" id="ARBA00038466"/>
    </source>
</evidence>
<dbReference type="GO" id="GO:0006506">
    <property type="term" value="P:GPI anchor biosynthetic process"/>
    <property type="evidence" value="ECO:0007669"/>
    <property type="project" value="UniProtKB-KW"/>
</dbReference>
<evidence type="ECO:0000256" key="6">
    <source>
        <dbReference type="ARBA" id="ARBA00022692"/>
    </source>
</evidence>
<evidence type="ECO:0000256" key="11">
    <source>
        <dbReference type="RuleBase" id="RU363075"/>
    </source>
</evidence>
<keyword evidence="8 11" id="KW-1133">Transmembrane helix</keyword>
<comment type="caution">
    <text evidence="12">The sequence shown here is derived from an EMBL/GenBank/DDBJ whole genome shotgun (WGS) entry which is preliminary data.</text>
</comment>
<feature type="transmembrane region" description="Helical" evidence="11">
    <location>
        <begin position="337"/>
        <end position="355"/>
    </location>
</feature>
<keyword evidence="7 11" id="KW-0256">Endoplasmic reticulum</keyword>
<keyword evidence="5" id="KW-0808">Transferase</keyword>
<dbReference type="EC" id="2.4.1.-" evidence="11"/>
<name>A0AAV5S4Y3_MAUHU</name>
<sequence>MRLITLEHAGYVLGLMVALRPSYIHPDEHFQSLEMLTHMFYSAKGFIPWEFNQDNAARSYVPLLVYYGPLYYICKNIFHVVNPTILLYLVRAQNYLIFLLTVRAAIPYLIPNNSKSQRRAWLLILSSYVTWSFQSHSFSNSIETLILLGVLVTFSIQMRERENASLKITLIQSSLIVLGVFNRMTFPAFIFFPSLLVFWRYYLRKKLQFCTFIVWGAFLTAVFIKIDTEIFQSPHYVFAPLNNLLYNMSVSNLAEHGLHKRYTHLLINLPQLAGPAIIYLFPTSPRQATEYIQCLPWLTTLSALGLLSLFPHQELRFLIPVLPCICMLMSHHSSRMIFRAWVIFNVAMGIMLGLLHQAGIISTITNGQFYKQSDVGVHIWWKTYSPPTWMYMNKDLTATTTNFINDIERVDDIDFSNCNNQVIDLKGADIELANFTIHKYLENPDLNAVSLFFPKSVQSKVSLILDNENLTHSVIFHTFQHLDLDHFDTDDLSTFIPGFYQVNISYNDQEEAKSVM</sequence>
<feature type="transmembrane region" description="Helical" evidence="11">
    <location>
        <begin position="175"/>
        <end position="200"/>
    </location>
</feature>
<reference evidence="12 13" key="1">
    <citation type="journal article" date="2023" name="Elife">
        <title>Identification of key yeast species and microbe-microbe interactions impacting larval growth of Drosophila in the wild.</title>
        <authorList>
            <person name="Mure A."/>
            <person name="Sugiura Y."/>
            <person name="Maeda R."/>
            <person name="Honda K."/>
            <person name="Sakurai N."/>
            <person name="Takahashi Y."/>
            <person name="Watada M."/>
            <person name="Katoh T."/>
            <person name="Gotoh A."/>
            <person name="Gotoh Y."/>
            <person name="Taniguchi I."/>
            <person name="Nakamura K."/>
            <person name="Hayashi T."/>
            <person name="Katayama T."/>
            <person name="Uemura T."/>
            <person name="Hattori Y."/>
        </authorList>
    </citation>
    <scope>NUCLEOTIDE SEQUENCE [LARGE SCALE GENOMIC DNA]</scope>
    <source>
        <strain evidence="12 13">KH-74</strain>
    </source>
</reference>
<evidence type="ECO:0000256" key="9">
    <source>
        <dbReference type="ARBA" id="ARBA00023136"/>
    </source>
</evidence>
<accession>A0AAV5S4Y3</accession>
<dbReference type="AlphaFoldDB" id="A0AAV5S4Y3"/>
<evidence type="ECO:0000256" key="2">
    <source>
        <dbReference type="ARBA" id="ARBA00004687"/>
    </source>
</evidence>
<comment type="pathway">
    <text evidence="2">Glycolipid biosynthesis; glycosylphosphatidylinositol-anchor biosynthesis.</text>
</comment>
<evidence type="ECO:0000313" key="13">
    <source>
        <dbReference type="Proteomes" id="UP001377567"/>
    </source>
</evidence>
<organism evidence="12 13">
    <name type="scientific">Maudiozyma humilis</name>
    <name type="common">Sour dough yeast</name>
    <name type="synonym">Kazachstania humilis</name>
    <dbReference type="NCBI Taxonomy" id="51915"/>
    <lineage>
        <taxon>Eukaryota</taxon>
        <taxon>Fungi</taxon>
        <taxon>Dikarya</taxon>
        <taxon>Ascomycota</taxon>
        <taxon>Saccharomycotina</taxon>
        <taxon>Saccharomycetes</taxon>
        <taxon>Saccharomycetales</taxon>
        <taxon>Saccharomycetaceae</taxon>
        <taxon>Maudiozyma</taxon>
    </lineage>
</organism>
<keyword evidence="4 11" id="KW-0328">Glycosyltransferase</keyword>
<evidence type="ECO:0000256" key="1">
    <source>
        <dbReference type="ARBA" id="ARBA00004477"/>
    </source>
</evidence>
<evidence type="ECO:0000256" key="7">
    <source>
        <dbReference type="ARBA" id="ARBA00022824"/>
    </source>
</evidence>
<evidence type="ECO:0000256" key="8">
    <source>
        <dbReference type="ARBA" id="ARBA00022989"/>
    </source>
</evidence>
<dbReference type="InterPro" id="IPR005599">
    <property type="entry name" value="GPI_mannosylTrfase"/>
</dbReference>
<dbReference type="GO" id="GO:0005789">
    <property type="term" value="C:endoplasmic reticulum membrane"/>
    <property type="evidence" value="ECO:0007669"/>
    <property type="project" value="UniProtKB-SubCell"/>
</dbReference>
<evidence type="ECO:0000256" key="5">
    <source>
        <dbReference type="ARBA" id="ARBA00022679"/>
    </source>
</evidence>
<dbReference type="Proteomes" id="UP001377567">
    <property type="component" value="Unassembled WGS sequence"/>
</dbReference>
<protein>
    <recommendedName>
        <fullName evidence="11">Mannosyltransferase</fullName>
        <ecNumber evidence="11">2.4.1.-</ecNumber>
    </recommendedName>
</protein>
<dbReference type="PANTHER" id="PTHR22760:SF3">
    <property type="entry name" value="GPI MANNOSYLTRANSFERASE 4"/>
    <property type="match status" value="1"/>
</dbReference>
<dbReference type="GO" id="GO:0000026">
    <property type="term" value="F:alpha-1,2-mannosyltransferase activity"/>
    <property type="evidence" value="ECO:0007669"/>
    <property type="project" value="TreeGrafter"/>
</dbReference>
<proteinExistence type="inferred from homology"/>
<keyword evidence="13" id="KW-1185">Reference proteome</keyword>
<evidence type="ECO:0000256" key="4">
    <source>
        <dbReference type="ARBA" id="ARBA00022676"/>
    </source>
</evidence>
<keyword evidence="9 11" id="KW-0472">Membrane</keyword>
<evidence type="ECO:0000313" key="12">
    <source>
        <dbReference type="EMBL" id="GMM58745.1"/>
    </source>
</evidence>
<comment type="subcellular location">
    <subcellularLocation>
        <location evidence="1 11">Endoplasmic reticulum membrane</location>
        <topology evidence="1 11">Multi-pass membrane protein</topology>
    </subcellularLocation>
</comment>